<dbReference type="VEuPathDB" id="FungiDB:AN4625"/>
<accession>C8V7R1</accession>
<organism evidence="10 11">
    <name type="scientific">Emericella nidulans (strain FGSC A4 / ATCC 38163 / CBS 112.46 / NRRL 194 / M139)</name>
    <name type="common">Aspergillus nidulans</name>
    <dbReference type="NCBI Taxonomy" id="227321"/>
    <lineage>
        <taxon>Eukaryota</taxon>
        <taxon>Fungi</taxon>
        <taxon>Dikarya</taxon>
        <taxon>Ascomycota</taxon>
        <taxon>Pezizomycotina</taxon>
        <taxon>Eurotiomycetes</taxon>
        <taxon>Eurotiomycetidae</taxon>
        <taxon>Eurotiales</taxon>
        <taxon>Aspergillaceae</taxon>
        <taxon>Aspergillus</taxon>
        <taxon>Aspergillus subgen. Nidulantes</taxon>
    </lineage>
</organism>
<dbReference type="OMA" id="CVINHAK"/>
<evidence type="ECO:0000256" key="5">
    <source>
        <dbReference type="ARBA" id="ARBA00034545"/>
    </source>
</evidence>
<feature type="domain" description="Methyltransferase" evidence="9">
    <location>
        <begin position="69"/>
        <end position="219"/>
    </location>
</feature>
<dbReference type="InterPro" id="IPR025714">
    <property type="entry name" value="Methyltranfer_dom"/>
</dbReference>
<dbReference type="EMBL" id="BN001303">
    <property type="protein sequence ID" value="CBF77120.1"/>
    <property type="molecule type" value="Genomic_DNA"/>
</dbReference>
<dbReference type="Gene3D" id="3.40.50.150">
    <property type="entry name" value="Vaccinia Virus protein VP39"/>
    <property type="match status" value="1"/>
</dbReference>
<evidence type="ECO:0000313" key="10">
    <source>
        <dbReference type="EMBL" id="CBF77120.1"/>
    </source>
</evidence>
<reference evidence="11" key="1">
    <citation type="journal article" date="2005" name="Nature">
        <title>Sequencing of Aspergillus nidulans and comparative analysis with A. fumigatus and A. oryzae.</title>
        <authorList>
            <person name="Galagan J.E."/>
            <person name="Calvo S.E."/>
            <person name="Cuomo C."/>
            <person name="Ma L.J."/>
            <person name="Wortman J.R."/>
            <person name="Batzoglou S."/>
            <person name="Lee S.I."/>
            <person name="Basturkmen M."/>
            <person name="Spevak C.C."/>
            <person name="Clutterbuck J."/>
            <person name="Kapitonov V."/>
            <person name="Jurka J."/>
            <person name="Scazzocchio C."/>
            <person name="Farman M."/>
            <person name="Butler J."/>
            <person name="Purcell S."/>
            <person name="Harris S."/>
            <person name="Braus G.H."/>
            <person name="Draht O."/>
            <person name="Busch S."/>
            <person name="D'Enfert C."/>
            <person name="Bouchier C."/>
            <person name="Goldman G.H."/>
            <person name="Bell-Pedersen D."/>
            <person name="Griffiths-Jones S."/>
            <person name="Doonan J.H."/>
            <person name="Yu J."/>
            <person name="Vienken K."/>
            <person name="Pain A."/>
            <person name="Freitag M."/>
            <person name="Selker E.U."/>
            <person name="Archer D.B."/>
            <person name="Penalva M.A."/>
            <person name="Oakley B.R."/>
            <person name="Momany M."/>
            <person name="Tanaka T."/>
            <person name="Kumagai T."/>
            <person name="Asai K."/>
            <person name="Machida M."/>
            <person name="Nierman W.C."/>
            <person name="Denning D.W."/>
            <person name="Caddick M."/>
            <person name="Hynes M."/>
            <person name="Paoletti M."/>
            <person name="Fischer R."/>
            <person name="Miller B."/>
            <person name="Dyer P."/>
            <person name="Sachs M.S."/>
            <person name="Osmani S.A."/>
            <person name="Birren B.W."/>
        </authorList>
    </citation>
    <scope>NUCLEOTIDE SEQUENCE [LARGE SCALE GENOMIC DNA]</scope>
    <source>
        <strain evidence="11">FGSC A4 / ATCC 38163 / CBS 112.46 / NRRL 194 / M139</strain>
    </source>
</reference>
<comment type="similarity">
    <text evidence="3">Belongs to the methyltransferase superfamily. Arsenite methyltransferase family.</text>
</comment>
<accession>Q5B4A5</accession>
<dbReference type="InterPro" id="IPR026669">
    <property type="entry name" value="Arsenite_MeTrfase-like"/>
</dbReference>
<dbReference type="GO" id="GO:0032259">
    <property type="term" value="P:methylation"/>
    <property type="evidence" value="ECO:0007669"/>
    <property type="project" value="UniProtKB-KW"/>
</dbReference>
<dbReference type="PANTHER" id="PTHR43675:SF8">
    <property type="entry name" value="ARSENITE METHYLTRANSFERASE"/>
    <property type="match status" value="1"/>
</dbReference>
<keyword evidence="11" id="KW-1185">Reference proteome</keyword>
<dbReference type="SUPFAM" id="SSF53335">
    <property type="entry name" value="S-adenosyl-L-methionine-dependent methyltransferases"/>
    <property type="match status" value="1"/>
</dbReference>
<dbReference type="InterPro" id="IPR029063">
    <property type="entry name" value="SAM-dependent_MTases_sf"/>
</dbReference>
<evidence type="ECO:0000256" key="7">
    <source>
        <dbReference type="ARBA" id="ARBA00047943"/>
    </source>
</evidence>
<dbReference type="GO" id="GO:0030791">
    <property type="term" value="F:arsenite methyltransferase activity"/>
    <property type="evidence" value="ECO:0007669"/>
    <property type="project" value="UniProtKB-EC"/>
</dbReference>
<keyword evidence="10" id="KW-0489">Methyltransferase</keyword>
<comment type="catalytic activity">
    <reaction evidence="8">
        <text>arsenic triglutathione + 3 [thioredoxin]-dithiol + 3 S-adenosyl-L-methionine = trimethylarsine + 3 [thioredoxin]-disulfide + 3 glutathione + 3 S-adenosyl-L-homocysteine + 3 H(+)</text>
        <dbReference type="Rhea" id="RHEA:69432"/>
        <dbReference type="Rhea" id="RHEA-COMP:10698"/>
        <dbReference type="Rhea" id="RHEA-COMP:10700"/>
        <dbReference type="ChEBI" id="CHEBI:15378"/>
        <dbReference type="ChEBI" id="CHEBI:27130"/>
        <dbReference type="ChEBI" id="CHEBI:29950"/>
        <dbReference type="ChEBI" id="CHEBI:50058"/>
        <dbReference type="ChEBI" id="CHEBI:57856"/>
        <dbReference type="ChEBI" id="CHEBI:57925"/>
        <dbReference type="ChEBI" id="CHEBI:59789"/>
        <dbReference type="ChEBI" id="CHEBI:183640"/>
        <dbReference type="EC" id="2.1.1.137"/>
    </reaction>
</comment>
<evidence type="ECO:0000256" key="6">
    <source>
        <dbReference type="ARBA" id="ARBA00047941"/>
    </source>
</evidence>
<evidence type="ECO:0000313" key="11">
    <source>
        <dbReference type="Proteomes" id="UP000000560"/>
    </source>
</evidence>
<evidence type="ECO:0000259" key="9">
    <source>
        <dbReference type="Pfam" id="PF13847"/>
    </source>
</evidence>
<dbReference type="AlphaFoldDB" id="Q5B4A5"/>
<dbReference type="Proteomes" id="UP000000560">
    <property type="component" value="Chromosome III"/>
</dbReference>
<dbReference type="RefSeq" id="XP_662229.1">
    <property type="nucleotide sequence ID" value="XM_657137.1"/>
</dbReference>
<dbReference type="GO" id="GO:0008168">
    <property type="term" value="F:methyltransferase activity"/>
    <property type="evidence" value="ECO:0000318"/>
    <property type="project" value="GO_Central"/>
</dbReference>
<dbReference type="HOGENOM" id="CLU_052868_3_1_1"/>
<comment type="catalytic activity">
    <reaction evidence="7">
        <text>arsenic triglutathione + 2 [thioredoxin]-dithiol + 2 S-adenosyl-L-methionine + H2O = dimethylarsinous acid + 2 [thioredoxin]-disulfide + 3 glutathione + 2 S-adenosyl-L-homocysteine + 2 H(+)</text>
        <dbReference type="Rhea" id="RHEA:69464"/>
        <dbReference type="Rhea" id="RHEA-COMP:10698"/>
        <dbReference type="Rhea" id="RHEA-COMP:10700"/>
        <dbReference type="ChEBI" id="CHEBI:15377"/>
        <dbReference type="ChEBI" id="CHEBI:15378"/>
        <dbReference type="ChEBI" id="CHEBI:23808"/>
        <dbReference type="ChEBI" id="CHEBI:29950"/>
        <dbReference type="ChEBI" id="CHEBI:50058"/>
        <dbReference type="ChEBI" id="CHEBI:57856"/>
        <dbReference type="ChEBI" id="CHEBI:57925"/>
        <dbReference type="ChEBI" id="CHEBI:59789"/>
        <dbReference type="ChEBI" id="CHEBI:183640"/>
        <dbReference type="EC" id="2.1.1.137"/>
    </reaction>
</comment>
<dbReference type="EC" id="2.1.1.137" evidence="4"/>
<evidence type="ECO:0000256" key="4">
    <source>
        <dbReference type="ARBA" id="ARBA00034521"/>
    </source>
</evidence>
<evidence type="ECO:0000256" key="3">
    <source>
        <dbReference type="ARBA" id="ARBA00034487"/>
    </source>
</evidence>
<keyword evidence="2" id="KW-0949">S-adenosyl-L-methionine</keyword>
<proteinExistence type="inferred from homology"/>
<dbReference type="eggNOG" id="ENOG502QQD6">
    <property type="taxonomic scope" value="Eukaryota"/>
</dbReference>
<reference evidence="11" key="2">
    <citation type="journal article" date="2009" name="Fungal Genet. Biol.">
        <title>The 2008 update of the Aspergillus nidulans genome annotation: a community effort.</title>
        <authorList>
            <person name="Wortman J.R."/>
            <person name="Gilsenan J.M."/>
            <person name="Joardar V."/>
            <person name="Deegan J."/>
            <person name="Clutterbuck J."/>
            <person name="Andersen M.R."/>
            <person name="Archer D."/>
            <person name="Bencina M."/>
            <person name="Braus G."/>
            <person name="Coutinho P."/>
            <person name="von Dohren H."/>
            <person name="Doonan J."/>
            <person name="Driessen A.J."/>
            <person name="Durek P."/>
            <person name="Espeso E."/>
            <person name="Fekete E."/>
            <person name="Flipphi M."/>
            <person name="Estrada C.G."/>
            <person name="Geysens S."/>
            <person name="Goldman G."/>
            <person name="de Groot P.W."/>
            <person name="Hansen K."/>
            <person name="Harris S.D."/>
            <person name="Heinekamp T."/>
            <person name="Helmstaedt K."/>
            <person name="Henrissat B."/>
            <person name="Hofmann G."/>
            <person name="Homan T."/>
            <person name="Horio T."/>
            <person name="Horiuchi H."/>
            <person name="James S."/>
            <person name="Jones M."/>
            <person name="Karaffa L."/>
            <person name="Karanyi Z."/>
            <person name="Kato M."/>
            <person name="Keller N."/>
            <person name="Kelly D.E."/>
            <person name="Kiel J.A."/>
            <person name="Kim J.M."/>
            <person name="van der Klei I.J."/>
            <person name="Klis F.M."/>
            <person name="Kovalchuk A."/>
            <person name="Krasevec N."/>
            <person name="Kubicek C.P."/>
            <person name="Liu B."/>
            <person name="Maccabe A."/>
            <person name="Meyer V."/>
            <person name="Mirabito P."/>
            <person name="Miskei M."/>
            <person name="Mos M."/>
            <person name="Mullins J."/>
            <person name="Nelson D.R."/>
            <person name="Nielsen J."/>
            <person name="Oakley B.R."/>
            <person name="Osmani S.A."/>
            <person name="Pakula T."/>
            <person name="Paszewski A."/>
            <person name="Paulsen I."/>
            <person name="Pilsyk S."/>
            <person name="Pocsi I."/>
            <person name="Punt P.J."/>
            <person name="Ram A.F."/>
            <person name="Ren Q."/>
            <person name="Robellet X."/>
            <person name="Robson G."/>
            <person name="Seiboth B."/>
            <person name="van Solingen P."/>
            <person name="Specht T."/>
            <person name="Sun J."/>
            <person name="Taheri-Talesh N."/>
            <person name="Takeshita N."/>
            <person name="Ussery D."/>
            <person name="vanKuyk P.A."/>
            <person name="Visser H."/>
            <person name="van de Vondervoort P.J."/>
            <person name="de Vries R.P."/>
            <person name="Walton J."/>
            <person name="Xiang X."/>
            <person name="Xiong Y."/>
            <person name="Zeng A.P."/>
            <person name="Brandt B.W."/>
            <person name="Cornell M.J."/>
            <person name="van den Hondel C.A."/>
            <person name="Visser J."/>
            <person name="Oliver S.G."/>
            <person name="Turner G."/>
        </authorList>
    </citation>
    <scope>GENOME REANNOTATION</scope>
    <source>
        <strain evidence="11">FGSC A4 / ATCC 38163 / CBS 112.46 / NRRL 194 / M139</strain>
    </source>
</reference>
<protein>
    <recommendedName>
        <fullName evidence="5">Arsenite methyltransferase</fullName>
        <ecNumber evidence="4">2.1.1.137</ecNumber>
    </recommendedName>
</protein>
<evidence type="ECO:0000256" key="2">
    <source>
        <dbReference type="ARBA" id="ARBA00022691"/>
    </source>
</evidence>
<dbReference type="KEGG" id="ani:ANIA_04625"/>
<keyword evidence="1" id="KW-0808">Transferase</keyword>
<dbReference type="Pfam" id="PF13847">
    <property type="entry name" value="Methyltransf_31"/>
    <property type="match status" value="1"/>
</dbReference>
<sequence length="282" mass="29913">MIQDTYSEVQSRYGSIAKQTNADTNENKDDTEDKLAQAFGYTAAELSSLPGKANLGLSCGNPIAFANLKPGETIVDLGSGGGIDVFLAARKVGPEGRAIGVDMTEEMITLATTNAKKANFPNNQVQFIKAPITSIPLPDSSADCIISNCVINLVPKDAKPIVFAEIARLLKPGGRVAISDILARKPLSPAFVSDIALYVGCVAGASLVEEYEDWLGRAGLKDVLIVDTKADINLYKQTLDSSPADSCCAPKESVQIPAANFSDVDFNEWVGSFQIYAVKGGF</sequence>
<comment type="catalytic activity">
    <reaction evidence="6">
        <text>arsenic triglutathione + [thioredoxin]-dithiol + S-adenosyl-L-methionine + 2 H2O = methylarsonous acid + [thioredoxin]-disulfide + 3 glutathione + S-adenosyl-L-homocysteine + H(+)</text>
        <dbReference type="Rhea" id="RHEA:69460"/>
        <dbReference type="Rhea" id="RHEA-COMP:10698"/>
        <dbReference type="Rhea" id="RHEA-COMP:10700"/>
        <dbReference type="ChEBI" id="CHEBI:15377"/>
        <dbReference type="ChEBI" id="CHEBI:15378"/>
        <dbReference type="ChEBI" id="CHEBI:17826"/>
        <dbReference type="ChEBI" id="CHEBI:29950"/>
        <dbReference type="ChEBI" id="CHEBI:50058"/>
        <dbReference type="ChEBI" id="CHEBI:57856"/>
        <dbReference type="ChEBI" id="CHEBI:57925"/>
        <dbReference type="ChEBI" id="CHEBI:59789"/>
        <dbReference type="ChEBI" id="CHEBI:183640"/>
        <dbReference type="EC" id="2.1.1.137"/>
    </reaction>
</comment>
<dbReference type="InParanoid" id="Q5B4A5"/>
<dbReference type="CDD" id="cd02440">
    <property type="entry name" value="AdoMet_MTases"/>
    <property type="match status" value="1"/>
</dbReference>
<evidence type="ECO:0000256" key="1">
    <source>
        <dbReference type="ARBA" id="ARBA00022679"/>
    </source>
</evidence>
<gene>
    <name evidence="10" type="ORF">ANIA_04625</name>
</gene>
<evidence type="ECO:0000256" key="8">
    <source>
        <dbReference type="ARBA" id="ARBA00048428"/>
    </source>
</evidence>
<dbReference type="OrthoDB" id="10017101at2759"/>
<dbReference type="PANTHER" id="PTHR43675">
    <property type="entry name" value="ARSENITE METHYLTRANSFERASE"/>
    <property type="match status" value="1"/>
</dbReference>
<name>Q5B4A5_EMENI</name>
<dbReference type="GeneID" id="2872422"/>